<reference evidence="1 2" key="1">
    <citation type="journal article" date="2024" name="Science">
        <title>Giant polyketide synthase enzymes in the biosynthesis of giant marine polyether toxins.</title>
        <authorList>
            <person name="Fallon T.R."/>
            <person name="Shende V.V."/>
            <person name="Wierzbicki I.H."/>
            <person name="Pendleton A.L."/>
            <person name="Watervoot N.F."/>
            <person name="Auber R.P."/>
            <person name="Gonzalez D.J."/>
            <person name="Wisecaver J.H."/>
            <person name="Moore B.S."/>
        </authorList>
    </citation>
    <scope>NUCLEOTIDE SEQUENCE [LARGE SCALE GENOMIC DNA]</scope>
    <source>
        <strain evidence="1 2">12B1</strain>
    </source>
</reference>
<name>A0AB34JK47_PRYPA</name>
<evidence type="ECO:0000313" key="1">
    <source>
        <dbReference type="EMBL" id="KAL1521353.1"/>
    </source>
</evidence>
<protein>
    <submittedName>
        <fullName evidence="1">Uncharacterized protein</fullName>
    </submittedName>
</protein>
<comment type="caution">
    <text evidence="1">The sequence shown here is derived from an EMBL/GenBank/DDBJ whole genome shotgun (WGS) entry which is preliminary data.</text>
</comment>
<accession>A0AB34JK47</accession>
<dbReference type="Proteomes" id="UP001515480">
    <property type="component" value="Unassembled WGS sequence"/>
</dbReference>
<dbReference type="AlphaFoldDB" id="A0AB34JK47"/>
<evidence type="ECO:0000313" key="2">
    <source>
        <dbReference type="Proteomes" id="UP001515480"/>
    </source>
</evidence>
<dbReference type="EMBL" id="JBGBPQ010000007">
    <property type="protein sequence ID" value="KAL1521353.1"/>
    <property type="molecule type" value="Genomic_DNA"/>
</dbReference>
<sequence>MKPAAGSRRKHGQRLTQETKVPLEERLRQFAGHSLVVEHGRLFCKAFKFAPPNKAQSIKIHLKSPSHVQKLDVFKKRVLKDERLTESLVEWASRNPDVVGTTQLSEEQLLFRDQVVEVFMASGTPLERAPFFRTLLERSRITVGDVSNLKMFIPRVEENEKERLMKEICSQWVSSQFDGTTRLGEAINLVNRWCTVNFELRQRLTLFQTTLKHAVNSQQLSSLIATHLLRKMQIPVEYHVGFSRDSASTNGAAVRKLAQVLSYSENMLCYCHTLCHFGEHFEFSVLDDFMKSWISLVYSHFGAKRVWSDLLGGACKGFSTVRWYSKAEIVMEIGLNWPLLEKAIKTFEEREYGDSLTRQMRHTTAENSYSIAIYDSNFYNMSQVL</sequence>
<proteinExistence type="predicted"/>
<keyword evidence="2" id="KW-1185">Reference proteome</keyword>
<gene>
    <name evidence="1" type="ORF">AB1Y20_021020</name>
</gene>
<organism evidence="1 2">
    <name type="scientific">Prymnesium parvum</name>
    <name type="common">Toxic golden alga</name>
    <dbReference type="NCBI Taxonomy" id="97485"/>
    <lineage>
        <taxon>Eukaryota</taxon>
        <taxon>Haptista</taxon>
        <taxon>Haptophyta</taxon>
        <taxon>Prymnesiophyceae</taxon>
        <taxon>Prymnesiales</taxon>
        <taxon>Prymnesiaceae</taxon>
        <taxon>Prymnesium</taxon>
    </lineage>
</organism>